<reference evidence="1 2" key="3">
    <citation type="submission" date="2019-11" db="EMBL/GenBank/DDBJ databases">
        <title>A de novo genome assembly of a pear dwarfing rootstock.</title>
        <authorList>
            <person name="Wang F."/>
            <person name="Wang J."/>
            <person name="Li S."/>
            <person name="Zhang Y."/>
            <person name="Fang M."/>
            <person name="Ma L."/>
            <person name="Zhao Y."/>
            <person name="Jiang S."/>
        </authorList>
    </citation>
    <scope>NUCLEOTIDE SEQUENCE [LARGE SCALE GENOMIC DNA]</scope>
    <source>
        <strain evidence="1">S2</strain>
        <tissue evidence="1">Leaf</tissue>
    </source>
</reference>
<accession>A0A5N5FB39</accession>
<organism evidence="1 2">
    <name type="scientific">Pyrus ussuriensis x Pyrus communis</name>
    <dbReference type="NCBI Taxonomy" id="2448454"/>
    <lineage>
        <taxon>Eukaryota</taxon>
        <taxon>Viridiplantae</taxon>
        <taxon>Streptophyta</taxon>
        <taxon>Embryophyta</taxon>
        <taxon>Tracheophyta</taxon>
        <taxon>Spermatophyta</taxon>
        <taxon>Magnoliopsida</taxon>
        <taxon>eudicotyledons</taxon>
        <taxon>Gunneridae</taxon>
        <taxon>Pentapetalae</taxon>
        <taxon>rosids</taxon>
        <taxon>fabids</taxon>
        <taxon>Rosales</taxon>
        <taxon>Rosaceae</taxon>
        <taxon>Amygdaloideae</taxon>
        <taxon>Maleae</taxon>
        <taxon>Pyrus</taxon>
    </lineage>
</organism>
<gene>
    <name evidence="1" type="ORF">D8674_010570</name>
</gene>
<sequence>MDSTTPFGLGYSNGPTMIPYPAFRKVEFVHLFHTWWCVNLVPIIGAFIENELIFPLPNHFTTIMSAEGSSANTDANNSTVNNLIPDASATPYVSNQLPDAYIVLGNNKGLATEASPIMDQI</sequence>
<dbReference type="AlphaFoldDB" id="A0A5N5FB39"/>
<protein>
    <submittedName>
        <fullName evidence="1">S2-RNase</fullName>
    </submittedName>
</protein>
<evidence type="ECO:0000313" key="1">
    <source>
        <dbReference type="EMBL" id="KAB2600299.1"/>
    </source>
</evidence>
<keyword evidence="2" id="KW-1185">Reference proteome</keyword>
<dbReference type="EMBL" id="SMOL01000753">
    <property type="protein sequence ID" value="KAB2600299.1"/>
    <property type="molecule type" value="Genomic_DNA"/>
</dbReference>
<reference evidence="2" key="2">
    <citation type="submission" date="2019-10" db="EMBL/GenBank/DDBJ databases">
        <title>A de novo genome assembly of a pear dwarfing rootstock.</title>
        <authorList>
            <person name="Wang F."/>
            <person name="Wang J."/>
            <person name="Li S."/>
            <person name="Zhang Y."/>
            <person name="Fang M."/>
            <person name="Ma L."/>
            <person name="Zhao Y."/>
            <person name="Jiang S."/>
        </authorList>
    </citation>
    <scope>NUCLEOTIDE SEQUENCE [LARGE SCALE GENOMIC DNA]</scope>
</reference>
<comment type="caution">
    <text evidence="1">The sequence shown here is derived from an EMBL/GenBank/DDBJ whole genome shotgun (WGS) entry which is preliminary data.</text>
</comment>
<evidence type="ECO:0000313" key="2">
    <source>
        <dbReference type="Proteomes" id="UP000327157"/>
    </source>
</evidence>
<reference evidence="1 2" key="1">
    <citation type="submission" date="2019-09" db="EMBL/GenBank/DDBJ databases">
        <authorList>
            <person name="Ou C."/>
        </authorList>
    </citation>
    <scope>NUCLEOTIDE SEQUENCE [LARGE SCALE GENOMIC DNA]</scope>
    <source>
        <strain evidence="1">S2</strain>
        <tissue evidence="1">Leaf</tissue>
    </source>
</reference>
<name>A0A5N5FB39_9ROSA</name>
<dbReference type="Proteomes" id="UP000327157">
    <property type="component" value="Chromosome 13"/>
</dbReference>
<proteinExistence type="predicted"/>